<feature type="domain" description="Cyclin N-terminal" evidence="2">
    <location>
        <begin position="24"/>
        <end position="141"/>
    </location>
</feature>
<proteinExistence type="predicted"/>
<gene>
    <name evidence="4 5 6 7 8 9" type="primary">LOC107065535</name>
</gene>
<dbReference type="Proteomes" id="UP000694924">
    <property type="component" value="Unplaced"/>
</dbReference>
<evidence type="ECO:0000259" key="2">
    <source>
        <dbReference type="Pfam" id="PF00134"/>
    </source>
</evidence>
<evidence type="ECO:0000313" key="7">
    <source>
        <dbReference type="RefSeq" id="XP_015174815.1"/>
    </source>
</evidence>
<dbReference type="Pfam" id="PF00134">
    <property type="entry name" value="Cyclin_N"/>
    <property type="match status" value="1"/>
</dbReference>
<dbReference type="InterPro" id="IPR039361">
    <property type="entry name" value="Cyclin"/>
</dbReference>
<sequence length="349" mass="39496">MDTSGFPVPDAIHPLLEQLQEALVLEVKYQPDLQLLTTTQNDEITIEARDGSAHVLRCLKVWYDLPSDVFFLAINLMDRFLTKMKAKLKHMACISVSAFHIAAVQMAQSLDADHLVSISQCKCTGGDLKRMSEVIRNKLEWVPDIQPITSLTFLRLFNTMFYTVALHLGIGDIYTNVLMESELFLRLEMIACNGNCASLRPSEVALVLFCTYLKASITRLDANKDVNTSATSMIADPSTMNSSVTSAHQMLKLLEFSTELQKICKISRDSYVSTHEAVSAVLNKYNAQEQMPHRQRLIWKLSSRTARLLRPTDKFTSVLPVIAEHTPVPSPSRIRKNRKFSRRHGNKRR</sequence>
<evidence type="ECO:0000313" key="4">
    <source>
        <dbReference type="RefSeq" id="XP_015174812.1"/>
    </source>
</evidence>
<evidence type="ECO:0000256" key="1">
    <source>
        <dbReference type="SAM" id="MobiDB-lite"/>
    </source>
</evidence>
<dbReference type="PANTHER" id="PTHR10177">
    <property type="entry name" value="CYCLINS"/>
    <property type="match status" value="1"/>
</dbReference>
<protein>
    <submittedName>
        <fullName evidence="4 5">Cyclin-G1</fullName>
    </submittedName>
</protein>
<dbReference type="RefSeq" id="XP_015174816.1">
    <property type="nucleotide sequence ID" value="XM_015319330.1"/>
</dbReference>
<evidence type="ECO:0000313" key="3">
    <source>
        <dbReference type="Proteomes" id="UP000694924"/>
    </source>
</evidence>
<name>A0ABM1I3M6_POLDO</name>
<dbReference type="RefSeq" id="XP_015174813.1">
    <property type="nucleotide sequence ID" value="XM_015319327.1"/>
</dbReference>
<dbReference type="GeneID" id="107065535"/>
<dbReference type="RefSeq" id="XP_015174812.1">
    <property type="nucleotide sequence ID" value="XM_015319326.1"/>
</dbReference>
<feature type="compositionally biased region" description="Basic residues" evidence="1">
    <location>
        <begin position="333"/>
        <end position="349"/>
    </location>
</feature>
<dbReference type="RefSeq" id="XP_015174815.1">
    <property type="nucleotide sequence ID" value="XM_015319329.1"/>
</dbReference>
<dbReference type="InterPro" id="IPR036915">
    <property type="entry name" value="Cyclin-like_sf"/>
</dbReference>
<evidence type="ECO:0000313" key="6">
    <source>
        <dbReference type="RefSeq" id="XP_015174814.1"/>
    </source>
</evidence>
<dbReference type="Gene3D" id="1.10.472.10">
    <property type="entry name" value="Cyclin-like"/>
    <property type="match status" value="2"/>
</dbReference>
<accession>A0ABM1I3M6</accession>
<reference evidence="4 5" key="1">
    <citation type="submission" date="2025-05" db="UniProtKB">
        <authorList>
            <consortium name="RefSeq"/>
        </authorList>
    </citation>
    <scope>IDENTIFICATION</scope>
    <source>
        <tissue evidence="4 5">Whole body</tissue>
    </source>
</reference>
<dbReference type="RefSeq" id="XP_015174817.1">
    <property type="nucleotide sequence ID" value="XM_015319331.1"/>
</dbReference>
<dbReference type="SUPFAM" id="SSF47954">
    <property type="entry name" value="Cyclin-like"/>
    <property type="match status" value="1"/>
</dbReference>
<keyword evidence="3" id="KW-1185">Reference proteome</keyword>
<dbReference type="InterPro" id="IPR006671">
    <property type="entry name" value="Cyclin_N"/>
</dbReference>
<evidence type="ECO:0000313" key="9">
    <source>
        <dbReference type="RefSeq" id="XP_015174817.1"/>
    </source>
</evidence>
<evidence type="ECO:0000313" key="8">
    <source>
        <dbReference type="RefSeq" id="XP_015174816.1"/>
    </source>
</evidence>
<feature type="region of interest" description="Disordered" evidence="1">
    <location>
        <begin position="326"/>
        <end position="349"/>
    </location>
</feature>
<organism evidence="3 5">
    <name type="scientific">Polistes dominula</name>
    <name type="common">European paper wasp</name>
    <name type="synonym">Vespa dominula</name>
    <dbReference type="NCBI Taxonomy" id="743375"/>
    <lineage>
        <taxon>Eukaryota</taxon>
        <taxon>Metazoa</taxon>
        <taxon>Ecdysozoa</taxon>
        <taxon>Arthropoda</taxon>
        <taxon>Hexapoda</taxon>
        <taxon>Insecta</taxon>
        <taxon>Pterygota</taxon>
        <taxon>Neoptera</taxon>
        <taxon>Endopterygota</taxon>
        <taxon>Hymenoptera</taxon>
        <taxon>Apocrita</taxon>
        <taxon>Aculeata</taxon>
        <taxon>Vespoidea</taxon>
        <taxon>Vespidae</taxon>
        <taxon>Polistinae</taxon>
        <taxon>Polistini</taxon>
        <taxon>Polistes</taxon>
    </lineage>
</organism>
<dbReference type="RefSeq" id="XP_015174814.1">
    <property type="nucleotide sequence ID" value="XM_015319328.1"/>
</dbReference>
<evidence type="ECO:0000313" key="5">
    <source>
        <dbReference type="RefSeq" id="XP_015174813.1"/>
    </source>
</evidence>